<dbReference type="InterPro" id="IPR014710">
    <property type="entry name" value="RmlC-like_jellyroll"/>
</dbReference>
<dbReference type="Pfam" id="PF07883">
    <property type="entry name" value="Cupin_2"/>
    <property type="match status" value="1"/>
</dbReference>
<proteinExistence type="predicted"/>
<gene>
    <name evidence="3" type="ORF">QU481_02470</name>
</gene>
<evidence type="ECO:0000313" key="3">
    <source>
        <dbReference type="EMBL" id="MDN0073758.1"/>
    </source>
</evidence>
<keyword evidence="1" id="KW-0732">Signal</keyword>
<evidence type="ECO:0000259" key="2">
    <source>
        <dbReference type="Pfam" id="PF07883"/>
    </source>
</evidence>
<dbReference type="EMBL" id="JAUEDK010000003">
    <property type="protein sequence ID" value="MDN0073758.1"/>
    <property type="molecule type" value="Genomic_DNA"/>
</dbReference>
<protein>
    <submittedName>
        <fullName evidence="3">Cupin domain-containing protein</fullName>
    </submittedName>
</protein>
<dbReference type="CDD" id="cd02234">
    <property type="entry name" value="cupin_BLR7677-like"/>
    <property type="match status" value="1"/>
</dbReference>
<dbReference type="InterPro" id="IPR013096">
    <property type="entry name" value="Cupin_2"/>
</dbReference>
<evidence type="ECO:0000313" key="4">
    <source>
        <dbReference type="Proteomes" id="UP001168540"/>
    </source>
</evidence>
<evidence type="ECO:0000256" key="1">
    <source>
        <dbReference type="SAM" id="SignalP"/>
    </source>
</evidence>
<sequence length="143" mass="14679">MEQSTRGGIAALLLVCASAVALAHDGAGDENVTPLARAALPDAPGTQAQALRVDFAPGATSKPHRHPGPVFVVVVDGEVESALDGGPVVHYKAGDTWYEAPGQVHSVTRNASKTRPARLVAWLLSDGKTPLVTPLPVDGAAPH</sequence>
<keyword evidence="4" id="KW-1185">Reference proteome</keyword>
<dbReference type="PANTHER" id="PTHR38599:SF1">
    <property type="entry name" value="CUPIN DOMAIN PROTEIN (AFU_ORTHOLOGUE AFUA_3G13620)"/>
    <property type="match status" value="1"/>
</dbReference>
<name>A0ABT7XIZ3_9NEIS</name>
<organism evidence="3 4">
    <name type="scientific">Crenobacter oryzisoli</name>
    <dbReference type="NCBI Taxonomy" id="3056844"/>
    <lineage>
        <taxon>Bacteria</taxon>
        <taxon>Pseudomonadati</taxon>
        <taxon>Pseudomonadota</taxon>
        <taxon>Betaproteobacteria</taxon>
        <taxon>Neisseriales</taxon>
        <taxon>Neisseriaceae</taxon>
        <taxon>Crenobacter</taxon>
    </lineage>
</organism>
<reference evidence="3" key="1">
    <citation type="submission" date="2023-06" db="EMBL/GenBank/DDBJ databases">
        <authorList>
            <person name="Zhang S."/>
        </authorList>
    </citation>
    <scope>NUCLEOTIDE SEQUENCE</scope>
    <source>
        <strain evidence="3">SG2303</strain>
    </source>
</reference>
<feature type="chain" id="PRO_5046076913" evidence="1">
    <location>
        <begin position="24"/>
        <end position="143"/>
    </location>
</feature>
<dbReference type="RefSeq" id="WP_289828299.1">
    <property type="nucleotide sequence ID" value="NZ_JAUEDK010000003.1"/>
</dbReference>
<feature type="signal peptide" evidence="1">
    <location>
        <begin position="1"/>
        <end position="23"/>
    </location>
</feature>
<dbReference type="InterPro" id="IPR011051">
    <property type="entry name" value="RmlC_Cupin_sf"/>
</dbReference>
<dbReference type="PANTHER" id="PTHR38599">
    <property type="entry name" value="CUPIN DOMAIN PROTEIN (AFU_ORTHOLOGUE AFUA_3G13620)"/>
    <property type="match status" value="1"/>
</dbReference>
<dbReference type="Proteomes" id="UP001168540">
    <property type="component" value="Unassembled WGS sequence"/>
</dbReference>
<dbReference type="SUPFAM" id="SSF51182">
    <property type="entry name" value="RmlC-like cupins"/>
    <property type="match status" value="1"/>
</dbReference>
<dbReference type="Gene3D" id="2.60.120.10">
    <property type="entry name" value="Jelly Rolls"/>
    <property type="match status" value="1"/>
</dbReference>
<comment type="caution">
    <text evidence="3">The sequence shown here is derived from an EMBL/GenBank/DDBJ whole genome shotgun (WGS) entry which is preliminary data.</text>
</comment>
<feature type="domain" description="Cupin type-2" evidence="2">
    <location>
        <begin position="52"/>
        <end position="121"/>
    </location>
</feature>
<accession>A0ABT7XIZ3</accession>